<proteinExistence type="predicted"/>
<comment type="caution">
    <text evidence="1">The sequence shown here is derived from an EMBL/GenBank/DDBJ whole genome shotgun (WGS) entry which is preliminary data.</text>
</comment>
<dbReference type="Proteomes" id="UP000247702">
    <property type="component" value="Unassembled WGS sequence"/>
</dbReference>
<protein>
    <submittedName>
        <fullName evidence="1">Uncharacterized protein</fullName>
    </submittedName>
</protein>
<dbReference type="EMBL" id="BEXD01003853">
    <property type="protein sequence ID" value="GBC02826.1"/>
    <property type="molecule type" value="Genomic_DNA"/>
</dbReference>
<accession>A0A2Z6RJI3</accession>
<evidence type="ECO:0000313" key="2">
    <source>
        <dbReference type="Proteomes" id="UP000247702"/>
    </source>
</evidence>
<evidence type="ECO:0000313" key="1">
    <source>
        <dbReference type="EMBL" id="GBC02826.1"/>
    </source>
</evidence>
<dbReference type="InterPro" id="IPR011333">
    <property type="entry name" value="SKP1/BTB/POZ_sf"/>
</dbReference>
<reference evidence="1 2" key="1">
    <citation type="submission" date="2017-11" db="EMBL/GenBank/DDBJ databases">
        <title>The genome of Rhizophagus clarus HR1 reveals common genetic basis of auxotrophy among arbuscular mycorrhizal fungi.</title>
        <authorList>
            <person name="Kobayashi Y."/>
        </authorList>
    </citation>
    <scope>NUCLEOTIDE SEQUENCE [LARGE SCALE GENOMIC DNA]</scope>
    <source>
        <strain evidence="1 2">HR1</strain>
    </source>
</reference>
<organism evidence="1 2">
    <name type="scientific">Rhizophagus clarus</name>
    <dbReference type="NCBI Taxonomy" id="94130"/>
    <lineage>
        <taxon>Eukaryota</taxon>
        <taxon>Fungi</taxon>
        <taxon>Fungi incertae sedis</taxon>
        <taxon>Mucoromycota</taxon>
        <taxon>Glomeromycotina</taxon>
        <taxon>Glomeromycetes</taxon>
        <taxon>Glomerales</taxon>
        <taxon>Glomeraceae</taxon>
        <taxon>Rhizophagus</taxon>
    </lineage>
</organism>
<sequence>MSKVEMTLCGTLLGSTSTNDTFTIRVCDNTIDEKQISLEDFRISDLKFLIYHEIKYKIKVDDYKSLKLWKVDISIEELNTLLKKKLIVKRRRWVVSTSVRQEEHHAIYYVEPEGNVILKRLIVDREYVALYSARASGRYIYGGILSLNEQDVSDIIKVLAAADKLCLQELLQQYLIENKSELMKQHFELTYQTSFQSNNLLRLQQFCTDLIANSPEKIFKSFDLISLSENSLIQLIKRDDLQMKEIEV</sequence>
<name>A0A2Z6RJI3_9GLOM</name>
<dbReference type="Gene3D" id="3.30.710.10">
    <property type="entry name" value="Potassium Channel Kv1.1, Chain A"/>
    <property type="match status" value="1"/>
</dbReference>
<gene>
    <name evidence="1" type="ORF">RclHR1_04840009</name>
</gene>
<keyword evidence="2" id="KW-1185">Reference proteome</keyword>
<dbReference type="AlphaFoldDB" id="A0A2Z6RJI3"/>